<organism evidence="1 2">
    <name type="scientific">Linum trigynum</name>
    <dbReference type="NCBI Taxonomy" id="586398"/>
    <lineage>
        <taxon>Eukaryota</taxon>
        <taxon>Viridiplantae</taxon>
        <taxon>Streptophyta</taxon>
        <taxon>Embryophyta</taxon>
        <taxon>Tracheophyta</taxon>
        <taxon>Spermatophyta</taxon>
        <taxon>Magnoliopsida</taxon>
        <taxon>eudicotyledons</taxon>
        <taxon>Gunneridae</taxon>
        <taxon>Pentapetalae</taxon>
        <taxon>rosids</taxon>
        <taxon>fabids</taxon>
        <taxon>Malpighiales</taxon>
        <taxon>Linaceae</taxon>
        <taxon>Linum</taxon>
    </lineage>
</organism>
<reference evidence="1 2" key="1">
    <citation type="submission" date="2024-04" db="EMBL/GenBank/DDBJ databases">
        <authorList>
            <person name="Fracassetti M."/>
        </authorList>
    </citation>
    <scope>NUCLEOTIDE SEQUENCE [LARGE SCALE GENOMIC DNA]</scope>
</reference>
<name>A0AAV2DXM4_9ROSI</name>
<gene>
    <name evidence="1" type="ORF">LTRI10_LOCUS19758</name>
</gene>
<accession>A0AAV2DXM4</accession>
<dbReference type="Proteomes" id="UP001497516">
    <property type="component" value="Chromosome 3"/>
</dbReference>
<proteinExistence type="predicted"/>
<keyword evidence="2" id="KW-1185">Reference proteome</keyword>
<evidence type="ECO:0000313" key="1">
    <source>
        <dbReference type="EMBL" id="CAL1378158.1"/>
    </source>
</evidence>
<dbReference type="EMBL" id="OZ034816">
    <property type="protein sequence ID" value="CAL1378158.1"/>
    <property type="molecule type" value="Genomic_DNA"/>
</dbReference>
<evidence type="ECO:0008006" key="3">
    <source>
        <dbReference type="Google" id="ProtNLM"/>
    </source>
</evidence>
<protein>
    <recommendedName>
        <fullName evidence="3">Aminotransferase-like plant mobile domain-containing protein</fullName>
    </recommendedName>
</protein>
<dbReference type="AlphaFoldDB" id="A0AAV2DXM4"/>
<evidence type="ECO:0000313" key="2">
    <source>
        <dbReference type="Proteomes" id="UP001497516"/>
    </source>
</evidence>
<sequence>MTITLLDIAAPTGISKPRVQSKRALDPTSLIAFGRSYKSLYNSNAPLIPGEPVSDNERVAFLHYWFGRFVICTHQPPRMRIPPLRSSPANVSILMKLCSATSIAACIPSLTVSRRLQTKVASSVLDLYGYYNFGCMLISRRLAAFNHGRQFKIPPCSHMAIVWLKRLREKGILLIIYLLL</sequence>